<dbReference type="Pfam" id="PF13155">
    <property type="entry name" value="Toprim_2"/>
    <property type="match status" value="1"/>
</dbReference>
<keyword evidence="1" id="KW-0175">Coiled coil</keyword>
<protein>
    <submittedName>
        <fullName evidence="3">Toprim-like</fullName>
    </submittedName>
</protein>
<evidence type="ECO:0000313" key="4">
    <source>
        <dbReference type="Proteomes" id="UP000181870"/>
    </source>
</evidence>
<dbReference type="AlphaFoldDB" id="A0A1G8EPK9"/>
<feature type="coiled-coil region" evidence="1">
    <location>
        <begin position="445"/>
        <end position="476"/>
    </location>
</feature>
<dbReference type="Proteomes" id="UP000181870">
    <property type="component" value="Unassembled WGS sequence"/>
</dbReference>
<feature type="region of interest" description="Disordered" evidence="2">
    <location>
        <begin position="515"/>
        <end position="552"/>
    </location>
</feature>
<dbReference type="Gene3D" id="3.40.1360.10">
    <property type="match status" value="1"/>
</dbReference>
<reference evidence="3 4" key="1">
    <citation type="submission" date="2016-10" db="EMBL/GenBank/DDBJ databases">
        <authorList>
            <person name="de Groot N.N."/>
        </authorList>
    </citation>
    <scope>NUCLEOTIDE SEQUENCE [LARGE SCALE GENOMIC DNA]</scope>
    <source>
        <strain evidence="3 4">NLAE-zl-C57</strain>
    </source>
</reference>
<evidence type="ECO:0000256" key="2">
    <source>
        <dbReference type="SAM" id="MobiDB-lite"/>
    </source>
</evidence>
<gene>
    <name evidence="3" type="ORF">SAMN05192582_101132</name>
</gene>
<evidence type="ECO:0000256" key="1">
    <source>
        <dbReference type="SAM" id="Coils"/>
    </source>
</evidence>
<evidence type="ECO:0000313" key="3">
    <source>
        <dbReference type="EMBL" id="SDH71767.1"/>
    </source>
</evidence>
<name>A0A1G8EPK9_BACOV</name>
<proteinExistence type="predicted"/>
<dbReference type="EMBL" id="FNDO01000011">
    <property type="protein sequence ID" value="SDH71767.1"/>
    <property type="molecule type" value="Genomic_DNA"/>
</dbReference>
<sequence length="552" mass="64367">MAELTYDDFKNRINIQDLLVDAGYQLNRRDGLRYPSYVRMDSNGKRVRGDKFIVTGNGLCCFQPPEVKNYNLISFIKEHPHLFSDYTPGMNADRLVNLVCNRLLNNPITERPSIIAERERTQRVFNINDYQRLDFRLKDWDSQKVFYPYFKSRGITLDTQRDFRNNFFIAIREGKNGKQYANLSFPMQKPSNLGTFVGLEERSRANAEGKTIYKGMAVGTNATEGMWIANLSCEPLEQAKHVYWFESAFDAMAYYQIQKEQLEDTIGGYEDMQSEGTYRGDEEIREFKQELSDLENAVFVSTGGNPSIHQFKGMFAETNQAKHYICFDRDLAGRTFAINFALARADKSFYSHIGENGKLVVVDAQNNNQNQEIDLHDFRFEDALKKLGIESIGERPVLTDYMKTLRNQDDIFSGDIDYLPYSISSVYGKYETLSEEYHVATTSGYRLCEEELKAIKENAQSQLDKYREELTKAVNEYRERPGQIIYNPCDEQYKDWNDQLLDKKMYSNEDVIETSIDGTDGEYREIKDDFEDNQKKEKSEEDSEEHKHHFRR</sequence>
<organism evidence="3 4">
    <name type="scientific">Bacteroides ovatus</name>
    <dbReference type="NCBI Taxonomy" id="28116"/>
    <lineage>
        <taxon>Bacteria</taxon>
        <taxon>Pseudomonadati</taxon>
        <taxon>Bacteroidota</taxon>
        <taxon>Bacteroidia</taxon>
        <taxon>Bacteroidales</taxon>
        <taxon>Bacteroidaceae</taxon>
        <taxon>Bacteroides</taxon>
    </lineage>
</organism>
<accession>A0A1G8EPK9</accession>
<dbReference type="RefSeq" id="WP_074636787.1">
    <property type="nucleotide sequence ID" value="NZ_FNDO01000011.1"/>
</dbReference>
<feature type="compositionally biased region" description="Basic and acidic residues" evidence="2">
    <location>
        <begin position="521"/>
        <end position="552"/>
    </location>
</feature>